<evidence type="ECO:0000313" key="3">
    <source>
        <dbReference type="Proteomes" id="UP000182915"/>
    </source>
</evidence>
<evidence type="ECO:0000256" key="1">
    <source>
        <dbReference type="SAM" id="Phobius"/>
    </source>
</evidence>
<dbReference type="Proteomes" id="UP000182915">
    <property type="component" value="Chromosome I"/>
</dbReference>
<reference evidence="3" key="1">
    <citation type="submission" date="2016-10" db="EMBL/GenBank/DDBJ databases">
        <authorList>
            <person name="Varghese N."/>
            <person name="Submissions S."/>
        </authorList>
    </citation>
    <scope>NUCLEOTIDE SEQUENCE [LARGE SCALE GENOMIC DNA]</scope>
    <source>
        <strain evidence="3">DSM 45405</strain>
    </source>
</reference>
<feature type="transmembrane region" description="Helical" evidence="1">
    <location>
        <begin position="15"/>
        <end position="33"/>
    </location>
</feature>
<evidence type="ECO:0000313" key="2">
    <source>
        <dbReference type="EMBL" id="SEH52877.1"/>
    </source>
</evidence>
<organism evidence="2 3">
    <name type="scientific">Mycolicibacterium rutilum</name>
    <name type="common">Mycobacterium rutilum</name>
    <dbReference type="NCBI Taxonomy" id="370526"/>
    <lineage>
        <taxon>Bacteria</taxon>
        <taxon>Bacillati</taxon>
        <taxon>Actinomycetota</taxon>
        <taxon>Actinomycetes</taxon>
        <taxon>Mycobacteriales</taxon>
        <taxon>Mycobacteriaceae</taxon>
        <taxon>Mycolicibacterium</taxon>
    </lineage>
</organism>
<dbReference type="STRING" id="370526.SAMN04489835_1004"/>
<protein>
    <recommendedName>
        <fullName evidence="4">Aromatic acid exporter family member 1</fullName>
    </recommendedName>
</protein>
<feature type="transmembrane region" description="Helical" evidence="1">
    <location>
        <begin position="89"/>
        <end position="105"/>
    </location>
</feature>
<sequence length="384" mass="40908">MAGSLLTRLRMDREAALTLGKAAVACTTAWILATRVFDARHATFAAFSALMLVEMTVADSVAKAVRYTAAMLAGIGLAGAAVWMWGVQLWLLPLTLALALLIGRWHRLGSQGVNVAVAAIFAYGAFALPSGGGPPGGPLPEIAGMVLLGAAVALAVTLLIAPPLRYRSARYAVDSLSGSLVDLLSEIADGLCGEDTPSADAGRDWRWRADLLPKKGAQARHTVDDAERSTRFNPRRLLVRRQPGVAGERWTIQALERIAGQLQWVAVGLARAVEFTGGPRPGQDEFLRRYGVLLSAVRDAVMELGALPDAEHADAPLAEEGRRCRAALDDLTAHVEGRRLDRPTQWGIYGALYTDAERLCEEVESARDAFAHSGASITTPDGSA</sequence>
<gene>
    <name evidence="2" type="ORF">SAMN04489835_1004</name>
</gene>
<keyword evidence="1" id="KW-0472">Membrane</keyword>
<keyword evidence="1" id="KW-0812">Transmembrane</keyword>
<keyword evidence="3" id="KW-1185">Reference proteome</keyword>
<keyword evidence="1" id="KW-1133">Transmembrane helix</keyword>
<proteinExistence type="predicted"/>
<dbReference type="RefSeq" id="WP_083406241.1">
    <property type="nucleotide sequence ID" value="NZ_LT629971.1"/>
</dbReference>
<feature type="transmembrane region" description="Helical" evidence="1">
    <location>
        <begin position="39"/>
        <end position="57"/>
    </location>
</feature>
<dbReference type="AlphaFoldDB" id="A0A1H6J0D9"/>
<feature type="transmembrane region" description="Helical" evidence="1">
    <location>
        <begin position="142"/>
        <end position="161"/>
    </location>
</feature>
<feature type="transmembrane region" description="Helical" evidence="1">
    <location>
        <begin position="112"/>
        <end position="130"/>
    </location>
</feature>
<dbReference type="OrthoDB" id="4458428at2"/>
<name>A0A1H6J0D9_MYCRU</name>
<accession>A0A1H6J0D9</accession>
<dbReference type="EMBL" id="LT629971">
    <property type="protein sequence ID" value="SEH52877.1"/>
    <property type="molecule type" value="Genomic_DNA"/>
</dbReference>
<evidence type="ECO:0008006" key="4">
    <source>
        <dbReference type="Google" id="ProtNLM"/>
    </source>
</evidence>